<keyword evidence="8" id="KW-0812">Transmembrane</keyword>
<feature type="transmembrane region" description="Helical" evidence="8">
    <location>
        <begin position="372"/>
        <end position="393"/>
    </location>
</feature>
<dbReference type="Gene3D" id="3.30.565.10">
    <property type="entry name" value="Histidine kinase-like ATPase, C-terminal domain"/>
    <property type="match status" value="1"/>
</dbReference>
<dbReference type="CDD" id="cd00082">
    <property type="entry name" value="HisKA"/>
    <property type="match status" value="1"/>
</dbReference>
<evidence type="ECO:0000256" key="7">
    <source>
        <dbReference type="SAM" id="Coils"/>
    </source>
</evidence>
<dbReference type="GO" id="GO:0016301">
    <property type="term" value="F:kinase activity"/>
    <property type="evidence" value="ECO:0007669"/>
    <property type="project" value="UniProtKB-KW"/>
</dbReference>
<reference evidence="11" key="1">
    <citation type="submission" date="2023-06" db="EMBL/GenBank/DDBJ databases">
        <title>Cytophagales bacterium Strain LB-30, isolated from soil.</title>
        <authorList>
            <person name="Liu B."/>
        </authorList>
    </citation>
    <scope>NUCLEOTIDE SEQUENCE</scope>
    <source>
        <strain evidence="11">LB-30</strain>
    </source>
</reference>
<dbReference type="SUPFAM" id="SSF55874">
    <property type="entry name" value="ATPase domain of HSP90 chaperone/DNA topoisomerase II/histidine kinase"/>
    <property type="match status" value="1"/>
</dbReference>
<dbReference type="Pfam" id="PF02518">
    <property type="entry name" value="HATPase_c"/>
    <property type="match status" value="1"/>
</dbReference>
<protein>
    <recommendedName>
        <fullName evidence="2">histidine kinase</fullName>
        <ecNumber evidence="2">2.7.13.3</ecNumber>
    </recommendedName>
</protein>
<feature type="domain" description="Histidine kinase" evidence="10">
    <location>
        <begin position="430"/>
        <end position="647"/>
    </location>
</feature>
<dbReference type="InterPro" id="IPR050736">
    <property type="entry name" value="Sensor_HK_Regulatory"/>
</dbReference>
<evidence type="ECO:0000313" key="12">
    <source>
        <dbReference type="Proteomes" id="UP001168552"/>
    </source>
</evidence>
<evidence type="ECO:0000256" key="5">
    <source>
        <dbReference type="ARBA" id="ARBA00022777"/>
    </source>
</evidence>
<accession>A0ABT8F5U1</accession>
<dbReference type="PANTHER" id="PTHR43711:SF26">
    <property type="entry name" value="SENSOR HISTIDINE KINASE RCSC"/>
    <property type="match status" value="1"/>
</dbReference>
<name>A0ABT8F5U1_9BACT</name>
<keyword evidence="8" id="KW-1133">Transmembrane helix</keyword>
<evidence type="ECO:0000256" key="3">
    <source>
        <dbReference type="ARBA" id="ARBA00022553"/>
    </source>
</evidence>
<feature type="chain" id="PRO_5046391106" description="histidine kinase" evidence="9">
    <location>
        <begin position="28"/>
        <end position="647"/>
    </location>
</feature>
<dbReference type="Gene3D" id="1.10.287.130">
    <property type="match status" value="1"/>
</dbReference>
<evidence type="ECO:0000259" key="10">
    <source>
        <dbReference type="PROSITE" id="PS50109"/>
    </source>
</evidence>
<dbReference type="InterPro" id="IPR005467">
    <property type="entry name" value="His_kinase_dom"/>
</dbReference>
<dbReference type="PANTHER" id="PTHR43711">
    <property type="entry name" value="TWO-COMPONENT HISTIDINE KINASE"/>
    <property type="match status" value="1"/>
</dbReference>
<dbReference type="EC" id="2.7.13.3" evidence="2"/>
<dbReference type="SUPFAM" id="SSF48452">
    <property type="entry name" value="TPR-like"/>
    <property type="match status" value="2"/>
</dbReference>
<sequence length="647" mass="72778">MPLSLPSMKIKKAIFFTLCVLHLSAQGQTTYLGVDSLSHLLSQATSDSQRVHYTYLLSKELVYVDPAKALTLANQGEQLAQKINNRLALAYIYRIKASIFAAQGLYSAAAEVGAKAEIMFLDLGDKAGLANYQISLGHLFRRQGLFERSLAYHFQSYQYFLANGPLERICVSMHNYAEALYYVDSLDKAEKINLKAIQLNDSIRNKSVLMSCFKAQGLIAQKLGKTKEAQYYFDQCIQLGNEMGKDAQKDAALNSMLALADIYQQEGKFDLQLSTLKDAEEYALKYSSDQFLVDIYLQMFQFFVQKNNLEQANIFLSEYKEQLQSNRTKLSAENENFIDALYESIVLTNQNELLKQKTQLDEVTIKNQKTQLLFAIALIITLILSAYVILINVRKLKKANRLLKIQKLAIEKTSQELEELNAVKDKFFGIVSHDIRSPLASMLSFAALIDDHIDKLTQEEIRSMAHDLRNNANATLKMADNLISWARFQMKHVKTTPQAINPLNILHQLQDVFAHVAKEKNIQIRIHSETEEKILADANQTELVIRNLLNNALKFTASGGEIQLRVYSSENNVAIAIKDSGIGMTKEQVNDLFNLQTNKSLRGTNGEKGSGLGLIICKEYVENNKGSISVESKPGEGSTFTVFLPKA</sequence>
<dbReference type="PROSITE" id="PS50109">
    <property type="entry name" value="HIS_KIN"/>
    <property type="match status" value="1"/>
</dbReference>
<dbReference type="Proteomes" id="UP001168552">
    <property type="component" value="Unassembled WGS sequence"/>
</dbReference>
<evidence type="ECO:0000256" key="6">
    <source>
        <dbReference type="ARBA" id="ARBA00023012"/>
    </source>
</evidence>
<dbReference type="InterPro" id="IPR011990">
    <property type="entry name" value="TPR-like_helical_dom_sf"/>
</dbReference>
<keyword evidence="3" id="KW-0597">Phosphoprotein</keyword>
<dbReference type="Gene3D" id="1.25.40.10">
    <property type="entry name" value="Tetratricopeptide repeat domain"/>
    <property type="match status" value="2"/>
</dbReference>
<evidence type="ECO:0000256" key="8">
    <source>
        <dbReference type="SAM" id="Phobius"/>
    </source>
</evidence>
<dbReference type="SMART" id="SM00388">
    <property type="entry name" value="HisKA"/>
    <property type="match status" value="1"/>
</dbReference>
<evidence type="ECO:0000256" key="9">
    <source>
        <dbReference type="SAM" id="SignalP"/>
    </source>
</evidence>
<comment type="caution">
    <text evidence="11">The sequence shown here is derived from an EMBL/GenBank/DDBJ whole genome shotgun (WGS) entry which is preliminary data.</text>
</comment>
<dbReference type="SMART" id="SM00387">
    <property type="entry name" value="HATPase_c"/>
    <property type="match status" value="1"/>
</dbReference>
<keyword evidence="12" id="KW-1185">Reference proteome</keyword>
<keyword evidence="8" id="KW-0472">Membrane</keyword>
<dbReference type="InterPro" id="IPR003594">
    <property type="entry name" value="HATPase_dom"/>
</dbReference>
<feature type="signal peptide" evidence="9">
    <location>
        <begin position="1"/>
        <end position="27"/>
    </location>
</feature>
<dbReference type="SUPFAM" id="SSF47384">
    <property type="entry name" value="Homodimeric domain of signal transducing histidine kinase"/>
    <property type="match status" value="1"/>
</dbReference>
<keyword evidence="5 11" id="KW-0418">Kinase</keyword>
<comment type="catalytic activity">
    <reaction evidence="1">
        <text>ATP + protein L-histidine = ADP + protein N-phospho-L-histidine.</text>
        <dbReference type="EC" id="2.7.13.3"/>
    </reaction>
</comment>
<keyword evidence="7" id="KW-0175">Coiled coil</keyword>
<keyword evidence="4" id="KW-0808">Transferase</keyword>
<dbReference type="PRINTS" id="PR00344">
    <property type="entry name" value="BCTRLSENSOR"/>
</dbReference>
<proteinExistence type="predicted"/>
<evidence type="ECO:0000313" key="11">
    <source>
        <dbReference type="EMBL" id="MDN4165758.1"/>
    </source>
</evidence>
<evidence type="ECO:0000256" key="1">
    <source>
        <dbReference type="ARBA" id="ARBA00000085"/>
    </source>
</evidence>
<dbReference type="InterPro" id="IPR036097">
    <property type="entry name" value="HisK_dim/P_sf"/>
</dbReference>
<feature type="coiled-coil region" evidence="7">
    <location>
        <begin position="396"/>
        <end position="423"/>
    </location>
</feature>
<evidence type="ECO:0000256" key="4">
    <source>
        <dbReference type="ARBA" id="ARBA00022679"/>
    </source>
</evidence>
<dbReference type="InterPro" id="IPR003661">
    <property type="entry name" value="HisK_dim/P_dom"/>
</dbReference>
<dbReference type="InterPro" id="IPR004358">
    <property type="entry name" value="Sig_transdc_His_kin-like_C"/>
</dbReference>
<dbReference type="EMBL" id="JAUHJS010000004">
    <property type="protein sequence ID" value="MDN4165758.1"/>
    <property type="molecule type" value="Genomic_DNA"/>
</dbReference>
<organism evidence="11 12">
    <name type="scientific">Shiella aurantiaca</name>
    <dbReference type="NCBI Taxonomy" id="3058365"/>
    <lineage>
        <taxon>Bacteria</taxon>
        <taxon>Pseudomonadati</taxon>
        <taxon>Bacteroidota</taxon>
        <taxon>Cytophagia</taxon>
        <taxon>Cytophagales</taxon>
        <taxon>Shiellaceae</taxon>
        <taxon>Shiella</taxon>
    </lineage>
</organism>
<gene>
    <name evidence="11" type="ORF">QWY31_09605</name>
</gene>
<keyword evidence="6" id="KW-0902">Two-component regulatory system</keyword>
<evidence type="ECO:0000256" key="2">
    <source>
        <dbReference type="ARBA" id="ARBA00012438"/>
    </source>
</evidence>
<keyword evidence="9" id="KW-0732">Signal</keyword>
<dbReference type="Pfam" id="PF00512">
    <property type="entry name" value="HisKA"/>
    <property type="match status" value="1"/>
</dbReference>
<dbReference type="InterPro" id="IPR036890">
    <property type="entry name" value="HATPase_C_sf"/>
</dbReference>